<dbReference type="SUPFAM" id="SSF52833">
    <property type="entry name" value="Thioredoxin-like"/>
    <property type="match status" value="1"/>
</dbReference>
<organism evidence="2 3">
    <name type="scientific">Anaerospora hongkongensis</name>
    <dbReference type="NCBI Taxonomy" id="244830"/>
    <lineage>
        <taxon>Bacteria</taxon>
        <taxon>Bacillati</taxon>
        <taxon>Bacillota</taxon>
        <taxon>Negativicutes</taxon>
        <taxon>Selenomonadales</taxon>
        <taxon>Sporomusaceae</taxon>
        <taxon>Anaerospora</taxon>
    </lineage>
</organism>
<reference evidence="2 3" key="1">
    <citation type="submission" date="2019-03" db="EMBL/GenBank/DDBJ databases">
        <title>Genomic Encyclopedia of Type Strains, Phase IV (KMG-IV): sequencing the most valuable type-strain genomes for metagenomic binning, comparative biology and taxonomic classification.</title>
        <authorList>
            <person name="Goeker M."/>
        </authorList>
    </citation>
    <scope>NUCLEOTIDE SEQUENCE [LARGE SCALE GENOMIC DNA]</scope>
    <source>
        <strain evidence="2 3">DSM 15969</strain>
    </source>
</reference>
<protein>
    <submittedName>
        <fullName evidence="2">Uncharacterized protein DUF255</fullName>
    </submittedName>
</protein>
<dbReference type="InterPro" id="IPR036249">
    <property type="entry name" value="Thioredoxin-like_sf"/>
</dbReference>
<dbReference type="InterPro" id="IPR004879">
    <property type="entry name" value="Ssp411-like_TRX"/>
</dbReference>
<dbReference type="EMBL" id="SLUI01000006">
    <property type="protein sequence ID" value="TCL37418.1"/>
    <property type="molecule type" value="Genomic_DNA"/>
</dbReference>
<dbReference type="RefSeq" id="WP_132079966.1">
    <property type="nucleotide sequence ID" value="NZ_SLUI01000006.1"/>
</dbReference>
<evidence type="ECO:0000259" key="1">
    <source>
        <dbReference type="Pfam" id="PF03190"/>
    </source>
</evidence>
<comment type="caution">
    <text evidence="2">The sequence shown here is derived from an EMBL/GenBank/DDBJ whole genome shotgun (WGS) entry which is preliminary data.</text>
</comment>
<name>A0A4R1PXQ5_9FIRM</name>
<dbReference type="InterPro" id="IPR024705">
    <property type="entry name" value="Ssp411"/>
</dbReference>
<keyword evidence="3" id="KW-1185">Reference proteome</keyword>
<evidence type="ECO:0000313" key="2">
    <source>
        <dbReference type="EMBL" id="TCL37418.1"/>
    </source>
</evidence>
<evidence type="ECO:0000313" key="3">
    <source>
        <dbReference type="Proteomes" id="UP000295063"/>
    </source>
</evidence>
<dbReference type="Proteomes" id="UP000295063">
    <property type="component" value="Unassembled WGS sequence"/>
</dbReference>
<dbReference type="PANTHER" id="PTHR42899">
    <property type="entry name" value="SPERMATOGENESIS-ASSOCIATED PROTEIN 20"/>
    <property type="match status" value="1"/>
</dbReference>
<dbReference type="AlphaFoldDB" id="A0A4R1PXQ5"/>
<accession>A0A4R1PXQ5</accession>
<dbReference type="PANTHER" id="PTHR42899:SF1">
    <property type="entry name" value="SPERMATOGENESIS-ASSOCIATED PROTEIN 20"/>
    <property type="match status" value="1"/>
</dbReference>
<sequence length="53" mass="6183">MPKYKIPNRLAQEKSPYLMQHANNPVDWFPWGDDAFQKAKAEDKPIFLSIGYS</sequence>
<gene>
    <name evidence="2" type="ORF">EV210_106287</name>
</gene>
<proteinExistence type="predicted"/>
<dbReference type="OrthoDB" id="9762614at2"/>
<dbReference type="Pfam" id="PF03190">
    <property type="entry name" value="Thioredox_DsbH"/>
    <property type="match status" value="1"/>
</dbReference>
<feature type="domain" description="Spermatogenesis-associated protein 20-like TRX" evidence="1">
    <location>
        <begin position="7"/>
        <end position="53"/>
    </location>
</feature>
<dbReference type="Gene3D" id="3.40.30.10">
    <property type="entry name" value="Glutaredoxin"/>
    <property type="match status" value="1"/>
</dbReference>